<protein>
    <submittedName>
        <fullName evidence="1">Prepilin-type cleavage/methylation protein</fullName>
    </submittedName>
</protein>
<evidence type="ECO:0000313" key="1">
    <source>
        <dbReference type="EMBL" id="KKR71205.1"/>
    </source>
</evidence>
<comment type="caution">
    <text evidence="1">The sequence shown here is derived from an EMBL/GenBank/DDBJ whole genome shotgun (WGS) entry which is preliminary data.</text>
</comment>
<dbReference type="InterPro" id="IPR012902">
    <property type="entry name" value="N_methyl_site"/>
</dbReference>
<sequence length="204" mass="21909">MNIFKKGFTLVEILITLAVLGTAVGVGTASYVSFNERQVVEQVALELKNNFKLIQQRALSGEKDITLCKEGTSTVPLAGWCFSPDESTPGPIDEYLLYGSCGPDTTGGVTPFPANPQRVGLPEGVTIKHYINNSPNIGGRILFEAGKSSIKISGIDPATGLEQDYPDIIYCLESNLPATPNSQYKITVTEFGEIIDEGFVSCPT</sequence>
<name>A0A0G0VGM9_9BACT</name>
<dbReference type="NCBIfam" id="TIGR02532">
    <property type="entry name" value="IV_pilin_GFxxxE"/>
    <property type="match status" value="1"/>
</dbReference>
<evidence type="ECO:0000313" key="2">
    <source>
        <dbReference type="Proteomes" id="UP000034664"/>
    </source>
</evidence>
<accession>A0A0G0VGM9</accession>
<gene>
    <name evidence="1" type="ORF">UU14_C0033G0013</name>
</gene>
<dbReference type="SUPFAM" id="SSF54523">
    <property type="entry name" value="Pili subunits"/>
    <property type="match status" value="1"/>
</dbReference>
<dbReference type="Pfam" id="PF07963">
    <property type="entry name" value="N_methyl"/>
    <property type="match status" value="1"/>
</dbReference>
<dbReference type="Proteomes" id="UP000034664">
    <property type="component" value="Unassembled WGS sequence"/>
</dbReference>
<reference evidence="1 2" key="1">
    <citation type="journal article" date="2015" name="Nature">
        <title>rRNA introns, odd ribosomes, and small enigmatic genomes across a large radiation of phyla.</title>
        <authorList>
            <person name="Brown C.T."/>
            <person name="Hug L.A."/>
            <person name="Thomas B.C."/>
            <person name="Sharon I."/>
            <person name="Castelle C.J."/>
            <person name="Singh A."/>
            <person name="Wilkins M.J."/>
            <person name="Williams K.H."/>
            <person name="Banfield J.F."/>
        </authorList>
    </citation>
    <scope>NUCLEOTIDE SEQUENCE [LARGE SCALE GENOMIC DNA]</scope>
</reference>
<organism evidence="1 2">
    <name type="scientific">Candidatus Roizmanbacteria bacterium GW2011_GWB1_40_7</name>
    <dbReference type="NCBI Taxonomy" id="1618482"/>
    <lineage>
        <taxon>Bacteria</taxon>
        <taxon>Candidatus Roizmaniibacteriota</taxon>
    </lineage>
</organism>
<dbReference type="AlphaFoldDB" id="A0A0G0VGM9"/>
<dbReference type="EMBL" id="LBZM01000033">
    <property type="protein sequence ID" value="KKR71205.1"/>
    <property type="molecule type" value="Genomic_DNA"/>
</dbReference>
<dbReference type="InterPro" id="IPR045584">
    <property type="entry name" value="Pilin-like"/>
</dbReference>
<proteinExistence type="predicted"/>